<dbReference type="InterPro" id="IPR012349">
    <property type="entry name" value="Split_barrel_FMN-bd"/>
</dbReference>
<evidence type="ECO:0008006" key="2">
    <source>
        <dbReference type="Google" id="ProtNLM"/>
    </source>
</evidence>
<dbReference type="SUPFAM" id="SSF50475">
    <property type="entry name" value="FMN-binding split barrel"/>
    <property type="match status" value="1"/>
</dbReference>
<dbReference type="EMBL" id="BARW01030855">
    <property type="protein sequence ID" value="GAJ10407.1"/>
    <property type="molecule type" value="Genomic_DNA"/>
</dbReference>
<name>X1V3N6_9ZZZZ</name>
<dbReference type="Pfam" id="PF12900">
    <property type="entry name" value="Pyridox_ox_2"/>
    <property type="match status" value="1"/>
</dbReference>
<proteinExistence type="predicted"/>
<dbReference type="InterPro" id="IPR024747">
    <property type="entry name" value="Pyridox_Oxase-rel"/>
</dbReference>
<organism evidence="1">
    <name type="scientific">marine sediment metagenome</name>
    <dbReference type="NCBI Taxonomy" id="412755"/>
    <lineage>
        <taxon>unclassified sequences</taxon>
        <taxon>metagenomes</taxon>
        <taxon>ecological metagenomes</taxon>
    </lineage>
</organism>
<evidence type="ECO:0000313" key="1">
    <source>
        <dbReference type="EMBL" id="GAJ10407.1"/>
    </source>
</evidence>
<protein>
    <recommendedName>
        <fullName evidence="2">Pyridoxamine 5'-phosphate oxidase putative domain-containing protein</fullName>
    </recommendedName>
</protein>
<dbReference type="Gene3D" id="2.30.110.10">
    <property type="entry name" value="Electron Transport, Fmn-binding Protein, Chain A"/>
    <property type="match status" value="1"/>
</dbReference>
<accession>X1V3N6</accession>
<comment type="caution">
    <text evidence="1">The sequence shown here is derived from an EMBL/GenBank/DDBJ whole genome shotgun (WGS) entry which is preliminary data.</text>
</comment>
<gene>
    <name evidence="1" type="ORF">S12H4_49217</name>
</gene>
<sequence>MRKKDREITNIDEIEGIIKKAICCRIALVDKDEPYITPVSFGYEKDALYFHSALEGHKVELIRKNNNICFEIDTDVEVIKGKKPCQWAMKYKSVIGKGKASILKNGEEKAHGLSVIVRHYAESDFSFSKSELDSVLVIRVDIQSITGKQSGY</sequence>
<dbReference type="AlphaFoldDB" id="X1V3N6"/>
<reference evidence="1" key="1">
    <citation type="journal article" date="2014" name="Front. Microbiol.">
        <title>High frequency of phylogenetically diverse reductive dehalogenase-homologous genes in deep subseafloor sedimentary metagenomes.</title>
        <authorList>
            <person name="Kawai M."/>
            <person name="Futagami T."/>
            <person name="Toyoda A."/>
            <person name="Takaki Y."/>
            <person name="Nishi S."/>
            <person name="Hori S."/>
            <person name="Arai W."/>
            <person name="Tsubouchi T."/>
            <person name="Morono Y."/>
            <person name="Uchiyama I."/>
            <person name="Ito T."/>
            <person name="Fujiyama A."/>
            <person name="Inagaki F."/>
            <person name="Takami H."/>
        </authorList>
    </citation>
    <scope>NUCLEOTIDE SEQUENCE</scope>
    <source>
        <strain evidence="1">Expedition CK06-06</strain>
    </source>
</reference>
<dbReference type="PANTHER" id="PTHR34071">
    <property type="entry name" value="5-NITROIMIDAZOLE ANTIBIOTICS RESISTANCE PROTEIN, NIMA-FAMILY-RELATED PROTEIN-RELATED"/>
    <property type="match status" value="1"/>
</dbReference>
<dbReference type="PANTHER" id="PTHR34071:SF2">
    <property type="entry name" value="FLAVIN-NUCLEOTIDE-BINDING PROTEIN"/>
    <property type="match status" value="1"/>
</dbReference>